<dbReference type="Proteomes" id="UP001595445">
    <property type="component" value="Unassembled WGS sequence"/>
</dbReference>
<dbReference type="InterPro" id="IPR002575">
    <property type="entry name" value="Aminoglycoside_PTrfase"/>
</dbReference>
<accession>A0ABV7DU51</accession>
<evidence type="ECO:0000259" key="1">
    <source>
        <dbReference type="Pfam" id="PF01636"/>
    </source>
</evidence>
<organism evidence="2 3">
    <name type="scientific">Tabrizicola soli</name>
    <dbReference type="NCBI Taxonomy" id="2185115"/>
    <lineage>
        <taxon>Bacteria</taxon>
        <taxon>Pseudomonadati</taxon>
        <taxon>Pseudomonadota</taxon>
        <taxon>Alphaproteobacteria</taxon>
        <taxon>Rhodobacterales</taxon>
        <taxon>Paracoccaceae</taxon>
        <taxon>Tabrizicola</taxon>
    </lineage>
</organism>
<dbReference type="Gene3D" id="3.30.200.20">
    <property type="entry name" value="Phosphorylase Kinase, domain 1"/>
    <property type="match status" value="1"/>
</dbReference>
<evidence type="ECO:0000313" key="3">
    <source>
        <dbReference type="Proteomes" id="UP001595445"/>
    </source>
</evidence>
<dbReference type="Pfam" id="PF01636">
    <property type="entry name" value="APH"/>
    <property type="match status" value="1"/>
</dbReference>
<proteinExistence type="predicted"/>
<dbReference type="Gene3D" id="3.90.1200.10">
    <property type="match status" value="1"/>
</dbReference>
<dbReference type="RefSeq" id="WP_197643170.1">
    <property type="nucleotide sequence ID" value="NZ_JAEACP010000008.1"/>
</dbReference>
<feature type="domain" description="Aminoglycoside phosphotransferase" evidence="1">
    <location>
        <begin position="24"/>
        <end position="254"/>
    </location>
</feature>
<name>A0ABV7DU51_9RHOB</name>
<gene>
    <name evidence="2" type="ORF">ACFOD6_07570</name>
</gene>
<dbReference type="SUPFAM" id="SSF56112">
    <property type="entry name" value="Protein kinase-like (PK-like)"/>
    <property type="match status" value="1"/>
</dbReference>
<protein>
    <submittedName>
        <fullName evidence="2">Aminoglycoside phosphotransferase family protein</fullName>
    </submittedName>
</protein>
<dbReference type="InterPro" id="IPR011009">
    <property type="entry name" value="Kinase-like_dom_sf"/>
</dbReference>
<comment type="caution">
    <text evidence="2">The sequence shown here is derived from an EMBL/GenBank/DDBJ whole genome shotgun (WGS) entry which is preliminary data.</text>
</comment>
<keyword evidence="3" id="KW-1185">Reference proteome</keyword>
<dbReference type="EMBL" id="JBHRSM010000013">
    <property type="protein sequence ID" value="MFC3085905.1"/>
    <property type="molecule type" value="Genomic_DNA"/>
</dbReference>
<reference evidence="3" key="1">
    <citation type="journal article" date="2019" name="Int. J. Syst. Evol. Microbiol.">
        <title>The Global Catalogue of Microorganisms (GCM) 10K type strain sequencing project: providing services to taxonomists for standard genome sequencing and annotation.</title>
        <authorList>
            <consortium name="The Broad Institute Genomics Platform"/>
            <consortium name="The Broad Institute Genome Sequencing Center for Infectious Disease"/>
            <person name="Wu L."/>
            <person name="Ma J."/>
        </authorList>
    </citation>
    <scope>NUCLEOTIDE SEQUENCE [LARGE SCALE GENOMIC DNA]</scope>
    <source>
        <strain evidence="3">KCTC 62102</strain>
    </source>
</reference>
<sequence length="338" mass="36448">MSDRERLIEAFLAGTGWDRADRRHLAGDASDRRYWRLRRGKDTAVLMDNPPGGADDPDAFAAMARHLAALGLSPPRLLAEDTALGLLLLEDLGDDLFARLLASDPDAEAGLYAAAVDVLVRLQAAPPPPGLPNLSARNWAEAAAMALSVYAKAATGTAPDPDHFTDSLTRALQTHADGPRVLILRDYHAENLLWLPSRQGTARVGLLDFQLGQLGQPGYDLVSLLQDARRDVRPATETAMIARFAAATAAGPESFAAHYATLGAQRALRILGVFARLCTVAGKPGYLRLMPRVWGQLRQNLAHPALADLRAICDRVLPDPSPSILARIEAQCPIFPSR</sequence>
<evidence type="ECO:0000313" key="2">
    <source>
        <dbReference type="EMBL" id="MFC3085905.1"/>
    </source>
</evidence>